<comment type="subcellular location">
    <subcellularLocation>
        <location evidence="1">Nucleus</location>
    </subcellularLocation>
</comment>
<evidence type="ECO:0000256" key="2">
    <source>
        <dbReference type="ARBA" id="ARBA00023242"/>
    </source>
</evidence>
<feature type="region of interest" description="Disordered" evidence="3">
    <location>
        <begin position="19"/>
        <end position="43"/>
    </location>
</feature>
<keyword evidence="6" id="KW-1185">Reference proteome</keyword>
<dbReference type="GO" id="GO:0006351">
    <property type="term" value="P:DNA-templated transcription"/>
    <property type="evidence" value="ECO:0007669"/>
    <property type="project" value="InterPro"/>
</dbReference>
<evidence type="ECO:0000313" key="5">
    <source>
        <dbReference type="EMBL" id="EFI97646.1"/>
    </source>
</evidence>
<dbReference type="GO" id="GO:0003677">
    <property type="term" value="F:DNA binding"/>
    <property type="evidence" value="ECO:0007669"/>
    <property type="project" value="InterPro"/>
</dbReference>
<feature type="non-terminal residue" evidence="5">
    <location>
        <position position="773"/>
    </location>
</feature>
<dbReference type="InParanoid" id="D8Q387"/>
<dbReference type="CDD" id="cd12148">
    <property type="entry name" value="fungal_TF_MHR"/>
    <property type="match status" value="1"/>
</dbReference>
<dbReference type="AlphaFoldDB" id="D8Q387"/>
<organism evidence="6">
    <name type="scientific">Schizophyllum commune (strain H4-8 / FGSC 9210)</name>
    <name type="common">Split gill fungus</name>
    <dbReference type="NCBI Taxonomy" id="578458"/>
    <lineage>
        <taxon>Eukaryota</taxon>
        <taxon>Fungi</taxon>
        <taxon>Dikarya</taxon>
        <taxon>Basidiomycota</taxon>
        <taxon>Agaricomycotina</taxon>
        <taxon>Agaricomycetes</taxon>
        <taxon>Agaricomycetidae</taxon>
        <taxon>Agaricales</taxon>
        <taxon>Schizophyllaceae</taxon>
        <taxon>Schizophyllum</taxon>
    </lineage>
</organism>
<dbReference type="Pfam" id="PF04082">
    <property type="entry name" value="Fungal_trans"/>
    <property type="match status" value="1"/>
</dbReference>
<feature type="domain" description="Xylanolytic transcriptional activator regulatory" evidence="4">
    <location>
        <begin position="202"/>
        <end position="363"/>
    </location>
</feature>
<protein>
    <recommendedName>
        <fullName evidence="4">Xylanolytic transcriptional activator regulatory domain-containing protein</fullName>
    </recommendedName>
</protein>
<sequence>MPSLENEVHKSLSLRSMHQARTAGHMSGRVSTERTEVSQTLRGDVRKLTSEAASLRVRVRELERALGDAGVALPLTSDNTFGRTDECWWVANAVGSLEIADDEEPNIAHVETKVGKTVSPGRDPLISLSFWDASLPRHITQLVNAFPFGPLGPRPSAEIFRQYMPTLEEALSLTRAYYDESALFFNPLCELVFMQEILEPVYLCSSAPDPTRIHPHRLAAFFMIIAMGAYYRKEDPIKLQRLFVYRALGRASFCLEGVFNGSSAATVQALLLLIASLASMLIILDEEHKDETTLMLGICTRLAITSGLHRDADPAQFSPEEHQRRRWAYWELCNYENINSLVIGVQPTLWKQWSDTSLPDDLEPFLTEDGEVEMGFHAWKHRFTRDCDSLALHFMFSKDLPPYTELQRAAKFVENFPIPSHLQFPYGELDRITEPVLPDDLSMPTDERLAQDIVWVQAQHASVCGYIHRRYFIEALRDDTEDVLDHEYAESVRGIYDSARRTIYSIACILHFHDELGHKRWKYYANWFFGAVTGMAMIVLEKPRTSLVPDLARWLEYAIPVFVRATARSPYRFLDTIAIVLSRLLGQVRRRVQEPDAPRRSRNRHGAKGARTKSTNGRGKKANLGATVTAAIGGRPHRKIVPRQPTYGCLGDEVAQLYAGRELERELEIARGVADPEARAAEEILPQPAPLTAVSPSAAVGSWMGTVAAGLHEMSASNGSSEIVLDDSMLDMLVDAMGDGENGAAGQGGDAFSQPNAFGTYTSGTHWLEQLIP</sequence>
<evidence type="ECO:0000256" key="1">
    <source>
        <dbReference type="ARBA" id="ARBA00004123"/>
    </source>
</evidence>
<feature type="region of interest" description="Disordered" evidence="3">
    <location>
        <begin position="592"/>
        <end position="621"/>
    </location>
</feature>
<dbReference type="eggNOG" id="ENOG502SKNS">
    <property type="taxonomic scope" value="Eukaryota"/>
</dbReference>
<accession>D8Q387</accession>
<feature type="compositionally biased region" description="Basic residues" evidence="3">
    <location>
        <begin position="600"/>
        <end position="611"/>
    </location>
</feature>
<evidence type="ECO:0000259" key="4">
    <source>
        <dbReference type="Pfam" id="PF04082"/>
    </source>
</evidence>
<dbReference type="PANTHER" id="PTHR31001">
    <property type="entry name" value="UNCHARACTERIZED TRANSCRIPTIONAL REGULATORY PROTEIN"/>
    <property type="match status" value="1"/>
</dbReference>
<dbReference type="InterPro" id="IPR050613">
    <property type="entry name" value="Sec_Metabolite_Reg"/>
</dbReference>
<dbReference type="GO" id="GO:0005634">
    <property type="term" value="C:nucleus"/>
    <property type="evidence" value="ECO:0007669"/>
    <property type="project" value="UniProtKB-SubCell"/>
</dbReference>
<evidence type="ECO:0000313" key="6">
    <source>
        <dbReference type="Proteomes" id="UP000007431"/>
    </source>
</evidence>
<dbReference type="GO" id="GO:0008270">
    <property type="term" value="F:zinc ion binding"/>
    <property type="evidence" value="ECO:0007669"/>
    <property type="project" value="InterPro"/>
</dbReference>
<dbReference type="VEuPathDB" id="FungiDB:SCHCODRAFT_02497479"/>
<dbReference type="EMBL" id="GL377305">
    <property type="protein sequence ID" value="EFI97646.1"/>
    <property type="molecule type" value="Genomic_DNA"/>
</dbReference>
<keyword evidence="2" id="KW-0539">Nucleus</keyword>
<dbReference type="InterPro" id="IPR007219">
    <property type="entry name" value="XnlR_reg_dom"/>
</dbReference>
<dbReference type="HOGENOM" id="CLU_361744_0_0_1"/>
<evidence type="ECO:0000256" key="3">
    <source>
        <dbReference type="SAM" id="MobiDB-lite"/>
    </source>
</evidence>
<name>D8Q387_SCHCM</name>
<reference evidence="5 6" key="1">
    <citation type="journal article" date="2010" name="Nat. Biotechnol.">
        <title>Genome sequence of the model mushroom Schizophyllum commune.</title>
        <authorList>
            <person name="Ohm R.A."/>
            <person name="de Jong J.F."/>
            <person name="Lugones L.G."/>
            <person name="Aerts A."/>
            <person name="Kothe E."/>
            <person name="Stajich J.E."/>
            <person name="de Vries R.P."/>
            <person name="Record E."/>
            <person name="Levasseur A."/>
            <person name="Baker S.E."/>
            <person name="Bartholomew K.A."/>
            <person name="Coutinho P.M."/>
            <person name="Erdmann S."/>
            <person name="Fowler T.J."/>
            <person name="Gathman A.C."/>
            <person name="Lombard V."/>
            <person name="Henrissat B."/>
            <person name="Knabe N."/>
            <person name="Kuees U."/>
            <person name="Lilly W.W."/>
            <person name="Lindquist E."/>
            <person name="Lucas S."/>
            <person name="Magnuson J.K."/>
            <person name="Piumi F."/>
            <person name="Raudaskoski M."/>
            <person name="Salamov A."/>
            <person name="Schmutz J."/>
            <person name="Schwarze F.W.M.R."/>
            <person name="vanKuyk P.A."/>
            <person name="Horton J.S."/>
            <person name="Grigoriev I.V."/>
            <person name="Woesten H.A.B."/>
        </authorList>
    </citation>
    <scope>NUCLEOTIDE SEQUENCE [LARGE SCALE GENOMIC DNA]</scope>
    <source>
        <strain evidence="6">H4-8 / FGSC 9210</strain>
    </source>
</reference>
<proteinExistence type="predicted"/>
<gene>
    <name evidence="5" type="ORF">SCHCODRAFT_107741</name>
</gene>
<dbReference type="Proteomes" id="UP000007431">
    <property type="component" value="Unassembled WGS sequence"/>
</dbReference>